<evidence type="ECO:0000313" key="3">
    <source>
        <dbReference type="Proteomes" id="UP000717696"/>
    </source>
</evidence>
<feature type="transmembrane region" description="Helical" evidence="1">
    <location>
        <begin position="44"/>
        <end position="67"/>
    </location>
</feature>
<comment type="caution">
    <text evidence="2">The sequence shown here is derived from an EMBL/GenBank/DDBJ whole genome shotgun (WGS) entry which is preliminary data.</text>
</comment>
<keyword evidence="1" id="KW-1133">Transmembrane helix</keyword>
<proteinExistence type="predicted"/>
<protein>
    <submittedName>
        <fullName evidence="2">Uncharacterized protein</fullName>
    </submittedName>
</protein>
<feature type="transmembrane region" description="Helical" evidence="1">
    <location>
        <begin position="142"/>
        <end position="160"/>
    </location>
</feature>
<gene>
    <name evidence="2" type="ORF">B0J13DRAFT_291103</name>
</gene>
<name>A0A9P9CZM2_9HYPO</name>
<dbReference type="EMBL" id="JAGMUU010000061">
    <property type="protein sequence ID" value="KAH7110625.1"/>
    <property type="molecule type" value="Genomic_DNA"/>
</dbReference>
<keyword evidence="3" id="KW-1185">Reference proteome</keyword>
<organism evidence="2 3">
    <name type="scientific">Dactylonectria estremocensis</name>
    <dbReference type="NCBI Taxonomy" id="1079267"/>
    <lineage>
        <taxon>Eukaryota</taxon>
        <taxon>Fungi</taxon>
        <taxon>Dikarya</taxon>
        <taxon>Ascomycota</taxon>
        <taxon>Pezizomycotina</taxon>
        <taxon>Sordariomycetes</taxon>
        <taxon>Hypocreomycetidae</taxon>
        <taxon>Hypocreales</taxon>
        <taxon>Nectriaceae</taxon>
        <taxon>Dactylonectria</taxon>
    </lineage>
</organism>
<reference evidence="2" key="1">
    <citation type="journal article" date="2021" name="Nat. Commun.">
        <title>Genetic determinants of endophytism in the Arabidopsis root mycobiome.</title>
        <authorList>
            <person name="Mesny F."/>
            <person name="Miyauchi S."/>
            <person name="Thiergart T."/>
            <person name="Pickel B."/>
            <person name="Atanasova L."/>
            <person name="Karlsson M."/>
            <person name="Huettel B."/>
            <person name="Barry K.W."/>
            <person name="Haridas S."/>
            <person name="Chen C."/>
            <person name="Bauer D."/>
            <person name="Andreopoulos W."/>
            <person name="Pangilinan J."/>
            <person name="LaButti K."/>
            <person name="Riley R."/>
            <person name="Lipzen A."/>
            <person name="Clum A."/>
            <person name="Drula E."/>
            <person name="Henrissat B."/>
            <person name="Kohler A."/>
            <person name="Grigoriev I.V."/>
            <person name="Martin F.M."/>
            <person name="Hacquard S."/>
        </authorList>
    </citation>
    <scope>NUCLEOTIDE SEQUENCE</scope>
    <source>
        <strain evidence="2">MPI-CAGE-AT-0021</strain>
    </source>
</reference>
<sequence length="384" mass="41519">MAINKAISQLLVRRLFEAVNGYVFSSSEMVAHFDQNEVEPMPTWIALLLFGTLYLMAAVSISVSYTLGHVVNTLTMIEASPKAIAVDNPLSGSEEDRNAKRLLVSAATLRTPKPITAHIQTTIQHLRAAAGFWSRWRGWRFAIIYSVVAKAIQIVVNPVLGHAQTPCGPYGFFPFVAVVLIAILTSVVVAPLHMAWTHATIAMPSKKGLRARLPSGKQWKLLLVPTAVLAATEVLGQQFMLFCQLVLSGSITVGSRQEVVIFGAKTVSFIVAAMAYSLFISLPAEVTLARIEAVCFPGTSTQLFPSTIPWTVESSRQLDLPVSARHGTASAGRLAGASPSLPLLCSPSKPPSFFLEFTLLALKSGPPWAKMASGWWLGILLTLR</sequence>
<evidence type="ECO:0000313" key="2">
    <source>
        <dbReference type="EMBL" id="KAH7110625.1"/>
    </source>
</evidence>
<keyword evidence="1" id="KW-0812">Transmembrane</keyword>
<feature type="transmembrane region" description="Helical" evidence="1">
    <location>
        <begin position="172"/>
        <end position="201"/>
    </location>
</feature>
<evidence type="ECO:0000256" key="1">
    <source>
        <dbReference type="SAM" id="Phobius"/>
    </source>
</evidence>
<dbReference type="AlphaFoldDB" id="A0A9P9CZM2"/>
<feature type="transmembrane region" description="Helical" evidence="1">
    <location>
        <begin position="259"/>
        <end position="280"/>
    </location>
</feature>
<dbReference type="OrthoDB" id="2896006at2759"/>
<dbReference type="Proteomes" id="UP000717696">
    <property type="component" value="Unassembled WGS sequence"/>
</dbReference>
<accession>A0A9P9CZM2</accession>
<keyword evidence="1" id="KW-0472">Membrane</keyword>